<accession>A0A0F9NIK8</accession>
<reference evidence="2" key="1">
    <citation type="journal article" date="2015" name="Nature">
        <title>Complex archaea that bridge the gap between prokaryotes and eukaryotes.</title>
        <authorList>
            <person name="Spang A."/>
            <person name="Saw J.H."/>
            <person name="Jorgensen S.L."/>
            <person name="Zaremba-Niedzwiedzka K."/>
            <person name="Martijn J."/>
            <person name="Lind A.E."/>
            <person name="van Eijk R."/>
            <person name="Schleper C."/>
            <person name="Guy L."/>
            <person name="Ettema T.J."/>
        </authorList>
    </citation>
    <scope>NUCLEOTIDE SEQUENCE</scope>
</reference>
<keyword evidence="1" id="KW-1133">Transmembrane helix</keyword>
<protein>
    <submittedName>
        <fullName evidence="2">Uncharacterized protein</fullName>
    </submittedName>
</protein>
<gene>
    <name evidence="2" type="ORF">LCGC14_1022700</name>
</gene>
<feature type="transmembrane region" description="Helical" evidence="1">
    <location>
        <begin position="30"/>
        <end position="49"/>
    </location>
</feature>
<sequence>MTYIIYWARLLSAILLGVHIFGSYGGDPIASFVIGIGWWAIAPWWGRLLRKQWYELIGRNKQ</sequence>
<keyword evidence="1" id="KW-0472">Membrane</keyword>
<proteinExistence type="predicted"/>
<evidence type="ECO:0000256" key="1">
    <source>
        <dbReference type="SAM" id="Phobius"/>
    </source>
</evidence>
<dbReference type="EMBL" id="LAZR01004097">
    <property type="protein sequence ID" value="KKN11817.1"/>
    <property type="molecule type" value="Genomic_DNA"/>
</dbReference>
<evidence type="ECO:0000313" key="2">
    <source>
        <dbReference type="EMBL" id="KKN11817.1"/>
    </source>
</evidence>
<comment type="caution">
    <text evidence="2">The sequence shown here is derived from an EMBL/GenBank/DDBJ whole genome shotgun (WGS) entry which is preliminary data.</text>
</comment>
<keyword evidence="1" id="KW-0812">Transmembrane</keyword>
<organism evidence="2">
    <name type="scientific">marine sediment metagenome</name>
    <dbReference type="NCBI Taxonomy" id="412755"/>
    <lineage>
        <taxon>unclassified sequences</taxon>
        <taxon>metagenomes</taxon>
        <taxon>ecological metagenomes</taxon>
    </lineage>
</organism>
<feature type="transmembrane region" description="Helical" evidence="1">
    <location>
        <begin position="7"/>
        <end position="24"/>
    </location>
</feature>
<dbReference type="AlphaFoldDB" id="A0A0F9NIK8"/>
<name>A0A0F9NIK8_9ZZZZ</name>